<accession>L0DHA0</accession>
<evidence type="ECO:0000256" key="1">
    <source>
        <dbReference type="SAM" id="SignalP"/>
    </source>
</evidence>
<dbReference type="AlphaFoldDB" id="L0DHA0"/>
<proteinExistence type="predicted"/>
<dbReference type="OrthoDB" id="262209at2"/>
<dbReference type="HOGENOM" id="CLU_721404_0_0_0"/>
<protein>
    <submittedName>
        <fullName evidence="2">Uncharacterized protein</fullName>
    </submittedName>
</protein>
<dbReference type="RefSeq" id="WP_015247360.1">
    <property type="nucleotide sequence ID" value="NC_019892.1"/>
</dbReference>
<evidence type="ECO:0000313" key="2">
    <source>
        <dbReference type="EMBL" id="AGA28230.1"/>
    </source>
</evidence>
<evidence type="ECO:0000313" key="3">
    <source>
        <dbReference type="Proteomes" id="UP000010798"/>
    </source>
</evidence>
<sequence>MNAPHRSTTLKPLVLCAAALALALAPAWAIAGDAPKSAPSIEEIRREVDAVRHRIRSLYVEATSRNKSAGSAAGQLLEIRHVLAAKGPLRYAEMAHRTPPLDWSEDIGYTRSYFTGKTFDAFYVLNRYYETLQVVPDEFSSTKIRAEFYIECTGWWPPDDLTTPRGLDPSTLLHVALADPACRVRPELEETGGVPCVVAEIADRDRLWLDPVRGFAIVRREFIGPSVRIRYENSDFREAAPGTWLPWRILRVVTTRTNPAAGETARDVVLSESDRTVGLLRVNDVDDAIFTFRAAPGTLIHDLDHKKVHQVPGGLDMMDEIIRAGRKFLIGGRAPSLASTNNPPPILAWALAVSALPALVLIGKRRPSLITGGARTSTANARP</sequence>
<reference evidence="2 3" key="1">
    <citation type="submission" date="2012-02" db="EMBL/GenBank/DDBJ databases">
        <title>Complete sequence of chromosome of Singulisphaera acidiphila DSM 18658.</title>
        <authorList>
            <consortium name="US DOE Joint Genome Institute (JGI-PGF)"/>
            <person name="Lucas S."/>
            <person name="Copeland A."/>
            <person name="Lapidus A."/>
            <person name="Glavina del Rio T."/>
            <person name="Dalin E."/>
            <person name="Tice H."/>
            <person name="Bruce D."/>
            <person name="Goodwin L."/>
            <person name="Pitluck S."/>
            <person name="Peters L."/>
            <person name="Ovchinnikova G."/>
            <person name="Chertkov O."/>
            <person name="Kyrpides N."/>
            <person name="Mavromatis K."/>
            <person name="Ivanova N."/>
            <person name="Brettin T."/>
            <person name="Detter J.C."/>
            <person name="Han C."/>
            <person name="Larimer F."/>
            <person name="Land M."/>
            <person name="Hauser L."/>
            <person name="Markowitz V."/>
            <person name="Cheng J.-F."/>
            <person name="Hugenholtz P."/>
            <person name="Woyke T."/>
            <person name="Wu D."/>
            <person name="Tindall B."/>
            <person name="Pomrenke H."/>
            <person name="Brambilla E."/>
            <person name="Klenk H.-P."/>
            <person name="Eisen J.A."/>
        </authorList>
    </citation>
    <scope>NUCLEOTIDE SEQUENCE [LARGE SCALE GENOMIC DNA]</scope>
    <source>
        <strain evidence="3">ATCC BAA-1392 / DSM 18658 / VKM B-2454 / MOB10</strain>
    </source>
</reference>
<keyword evidence="1" id="KW-0732">Signal</keyword>
<dbReference type="Proteomes" id="UP000010798">
    <property type="component" value="Chromosome"/>
</dbReference>
<organism evidence="2 3">
    <name type="scientific">Singulisphaera acidiphila (strain ATCC BAA-1392 / DSM 18658 / VKM B-2454 / MOB10)</name>
    <dbReference type="NCBI Taxonomy" id="886293"/>
    <lineage>
        <taxon>Bacteria</taxon>
        <taxon>Pseudomonadati</taxon>
        <taxon>Planctomycetota</taxon>
        <taxon>Planctomycetia</taxon>
        <taxon>Isosphaerales</taxon>
        <taxon>Isosphaeraceae</taxon>
        <taxon>Singulisphaera</taxon>
    </lineage>
</organism>
<keyword evidence="3" id="KW-1185">Reference proteome</keyword>
<gene>
    <name evidence="2" type="ordered locus">Sinac_4007</name>
</gene>
<feature type="chain" id="PRO_5003940146" evidence="1">
    <location>
        <begin position="32"/>
        <end position="383"/>
    </location>
</feature>
<dbReference type="EMBL" id="CP003364">
    <property type="protein sequence ID" value="AGA28230.1"/>
    <property type="molecule type" value="Genomic_DNA"/>
</dbReference>
<feature type="signal peptide" evidence="1">
    <location>
        <begin position="1"/>
        <end position="31"/>
    </location>
</feature>
<name>L0DHA0_SINAD</name>
<dbReference type="KEGG" id="saci:Sinac_4007"/>
<dbReference type="STRING" id="886293.Sinac_4007"/>